<evidence type="ECO:0008006" key="4">
    <source>
        <dbReference type="Google" id="ProtNLM"/>
    </source>
</evidence>
<keyword evidence="3" id="KW-1185">Reference proteome</keyword>
<organism evidence="2 3">
    <name type="scientific">Bythopirellula polymerisocia</name>
    <dbReference type="NCBI Taxonomy" id="2528003"/>
    <lineage>
        <taxon>Bacteria</taxon>
        <taxon>Pseudomonadati</taxon>
        <taxon>Planctomycetota</taxon>
        <taxon>Planctomycetia</taxon>
        <taxon>Pirellulales</taxon>
        <taxon>Lacipirellulaceae</taxon>
        <taxon>Bythopirellula</taxon>
    </lineage>
</organism>
<name>A0A5C6CUJ7_9BACT</name>
<accession>A0A5C6CUJ7</accession>
<dbReference type="NCBIfam" id="TIGR02595">
    <property type="entry name" value="PEP_CTERM"/>
    <property type="match status" value="1"/>
</dbReference>
<evidence type="ECO:0000313" key="2">
    <source>
        <dbReference type="EMBL" id="TWU28643.1"/>
    </source>
</evidence>
<sequence precursor="true">MIRIYLHALLGAFVSVTGANIASADVWIVGVDGAASVSGTTTTIEGDQFDAGGSSPRWDNLGVIGTDLVATTNSVSTDRYFIITANIAALNLTVADNRYVEIFYSSDLPWTGDGSASDHRFFLSDTGQGNNGENSQDSTLVPTSVGAHSFVIDLLSTDGTTLDGDFGPTETWDQLRWDMWNKTANPANQGITFTLDKVVFGGAVTIIPEPNTLALLVLSSVGLFVNRRNRPA</sequence>
<dbReference type="EMBL" id="SJPS01000002">
    <property type="protein sequence ID" value="TWU28643.1"/>
    <property type="molecule type" value="Genomic_DNA"/>
</dbReference>
<evidence type="ECO:0000313" key="3">
    <source>
        <dbReference type="Proteomes" id="UP000318437"/>
    </source>
</evidence>
<dbReference type="AlphaFoldDB" id="A0A5C6CUJ7"/>
<feature type="signal peptide" evidence="1">
    <location>
        <begin position="1"/>
        <end position="24"/>
    </location>
</feature>
<dbReference type="OrthoDB" id="10014618at2"/>
<evidence type="ECO:0000256" key="1">
    <source>
        <dbReference type="SAM" id="SignalP"/>
    </source>
</evidence>
<dbReference type="Proteomes" id="UP000318437">
    <property type="component" value="Unassembled WGS sequence"/>
</dbReference>
<keyword evidence="1" id="KW-0732">Signal</keyword>
<gene>
    <name evidence="2" type="ORF">Pla144_19350</name>
</gene>
<protein>
    <recommendedName>
        <fullName evidence="4">PEP-CTERM protein-sorting domain-containing protein</fullName>
    </recommendedName>
</protein>
<reference evidence="2 3" key="1">
    <citation type="submission" date="2019-02" db="EMBL/GenBank/DDBJ databases">
        <title>Deep-cultivation of Planctomycetes and their phenomic and genomic characterization uncovers novel biology.</title>
        <authorList>
            <person name="Wiegand S."/>
            <person name="Jogler M."/>
            <person name="Boedeker C."/>
            <person name="Pinto D."/>
            <person name="Vollmers J."/>
            <person name="Rivas-Marin E."/>
            <person name="Kohn T."/>
            <person name="Peeters S.H."/>
            <person name="Heuer A."/>
            <person name="Rast P."/>
            <person name="Oberbeckmann S."/>
            <person name="Bunk B."/>
            <person name="Jeske O."/>
            <person name="Meyerdierks A."/>
            <person name="Storesund J.E."/>
            <person name="Kallscheuer N."/>
            <person name="Luecker S."/>
            <person name="Lage O.M."/>
            <person name="Pohl T."/>
            <person name="Merkel B.J."/>
            <person name="Hornburger P."/>
            <person name="Mueller R.-W."/>
            <person name="Bruemmer F."/>
            <person name="Labrenz M."/>
            <person name="Spormann A.M."/>
            <person name="Op Den Camp H."/>
            <person name="Overmann J."/>
            <person name="Amann R."/>
            <person name="Jetten M.S.M."/>
            <person name="Mascher T."/>
            <person name="Medema M.H."/>
            <person name="Devos D.P."/>
            <person name="Kaster A.-K."/>
            <person name="Ovreas L."/>
            <person name="Rohde M."/>
            <person name="Galperin M.Y."/>
            <person name="Jogler C."/>
        </authorList>
    </citation>
    <scope>NUCLEOTIDE SEQUENCE [LARGE SCALE GENOMIC DNA]</scope>
    <source>
        <strain evidence="2 3">Pla144</strain>
    </source>
</reference>
<feature type="chain" id="PRO_5022755422" description="PEP-CTERM protein-sorting domain-containing protein" evidence="1">
    <location>
        <begin position="25"/>
        <end position="232"/>
    </location>
</feature>
<dbReference type="InterPro" id="IPR013424">
    <property type="entry name" value="Ice-binding_C"/>
</dbReference>
<proteinExistence type="predicted"/>
<dbReference type="RefSeq" id="WP_146450329.1">
    <property type="nucleotide sequence ID" value="NZ_SJPS01000002.1"/>
</dbReference>
<comment type="caution">
    <text evidence="2">The sequence shown here is derived from an EMBL/GenBank/DDBJ whole genome shotgun (WGS) entry which is preliminary data.</text>
</comment>